<protein>
    <recommendedName>
        <fullName evidence="4">Helix-turn-helix domain-containing protein</fullName>
    </recommendedName>
</protein>
<proteinExistence type="predicted"/>
<keyword evidence="3" id="KW-1185">Reference proteome</keyword>
<feature type="region of interest" description="Disordered" evidence="1">
    <location>
        <begin position="176"/>
        <end position="213"/>
    </location>
</feature>
<evidence type="ECO:0000256" key="1">
    <source>
        <dbReference type="SAM" id="MobiDB-lite"/>
    </source>
</evidence>
<dbReference type="Proteomes" id="UP001596274">
    <property type="component" value="Unassembled WGS sequence"/>
</dbReference>
<evidence type="ECO:0000313" key="2">
    <source>
        <dbReference type="EMBL" id="MFC6770304.1"/>
    </source>
</evidence>
<feature type="compositionally biased region" description="Polar residues" evidence="1">
    <location>
        <begin position="1"/>
        <end position="15"/>
    </location>
</feature>
<evidence type="ECO:0008006" key="4">
    <source>
        <dbReference type="Google" id="ProtNLM"/>
    </source>
</evidence>
<comment type="caution">
    <text evidence="2">The sequence shown here is derived from an EMBL/GenBank/DDBJ whole genome shotgun (WGS) entry which is preliminary data.</text>
</comment>
<evidence type="ECO:0000313" key="3">
    <source>
        <dbReference type="Proteomes" id="UP001596274"/>
    </source>
</evidence>
<sequence>MAATDQTPTAETDSQTTTEESLRETLTVEEFRDKLAFEADVQGLPTTHALIIRDTPELLIYANRSRNADGVWEVRGFRVLADRVSFAQTTPERADIAAIIAEVFDPDDLTIDDEYSQQEPIKQGVPTVVAVDGESAIAAWLFRWGASPEQIAHEMGVSKPTVDDYLTQFRRRGTGIPDEMDVPEYGDPMPEIPERFDPSPNGQMTIEELGELS</sequence>
<gene>
    <name evidence="2" type="ORF">ACFQDD_01980</name>
</gene>
<reference evidence="2 3" key="1">
    <citation type="journal article" date="2019" name="Int. J. Syst. Evol. Microbiol.">
        <title>The Global Catalogue of Microorganisms (GCM) 10K type strain sequencing project: providing services to taxonomists for standard genome sequencing and annotation.</title>
        <authorList>
            <consortium name="The Broad Institute Genomics Platform"/>
            <consortium name="The Broad Institute Genome Sequencing Center for Infectious Disease"/>
            <person name="Wu L."/>
            <person name="Ma J."/>
        </authorList>
    </citation>
    <scope>NUCLEOTIDE SEQUENCE [LARGE SCALE GENOMIC DNA]</scope>
    <source>
        <strain evidence="2 3">PJ61</strain>
    </source>
</reference>
<dbReference type="AlphaFoldDB" id="A0ABD5SZG8"/>
<accession>A0ABD5SZG8</accession>
<name>A0ABD5SZG8_9EURY</name>
<feature type="region of interest" description="Disordered" evidence="1">
    <location>
        <begin position="1"/>
        <end position="23"/>
    </location>
</feature>
<dbReference type="EMBL" id="JBHSWT010000043">
    <property type="protein sequence ID" value="MFC6770304.1"/>
    <property type="molecule type" value="Genomic_DNA"/>
</dbReference>
<organism evidence="2 3">
    <name type="scientific">Halorubrum pallidum</name>
    <dbReference type="NCBI Taxonomy" id="1526114"/>
    <lineage>
        <taxon>Archaea</taxon>
        <taxon>Methanobacteriati</taxon>
        <taxon>Methanobacteriota</taxon>
        <taxon>Stenosarchaea group</taxon>
        <taxon>Halobacteria</taxon>
        <taxon>Halobacteriales</taxon>
        <taxon>Haloferacaceae</taxon>
        <taxon>Halorubrum</taxon>
    </lineage>
</organism>